<feature type="transmembrane region" description="Helical" evidence="1">
    <location>
        <begin position="20"/>
        <end position="40"/>
    </location>
</feature>
<dbReference type="EMBL" id="BART01032531">
    <property type="protein sequence ID" value="GAH11953.1"/>
    <property type="molecule type" value="Genomic_DNA"/>
</dbReference>
<keyword evidence="1" id="KW-1133">Transmembrane helix</keyword>
<keyword evidence="1" id="KW-0812">Transmembrane</keyword>
<evidence type="ECO:0000256" key="1">
    <source>
        <dbReference type="SAM" id="Phobius"/>
    </source>
</evidence>
<protein>
    <submittedName>
        <fullName evidence="2">Uncharacterized protein</fullName>
    </submittedName>
</protein>
<feature type="non-terminal residue" evidence="2">
    <location>
        <position position="85"/>
    </location>
</feature>
<name>X1ETL6_9ZZZZ</name>
<comment type="caution">
    <text evidence="2">The sequence shown here is derived from an EMBL/GenBank/DDBJ whole genome shotgun (WGS) entry which is preliminary data.</text>
</comment>
<organism evidence="2">
    <name type="scientific">marine sediment metagenome</name>
    <dbReference type="NCBI Taxonomy" id="412755"/>
    <lineage>
        <taxon>unclassified sequences</taxon>
        <taxon>metagenomes</taxon>
        <taxon>ecological metagenomes</taxon>
    </lineage>
</organism>
<sequence length="85" mass="9786">MRKSLYLAYKYLAFHRFRTLVLITAIGLIIFLPNGLERLITDSEKQMMARAEAFPLIIGAKGSSTDLVINAIYFQQQEMDQLNME</sequence>
<evidence type="ECO:0000313" key="2">
    <source>
        <dbReference type="EMBL" id="GAH11953.1"/>
    </source>
</evidence>
<gene>
    <name evidence="2" type="ORF">S01H4_56188</name>
</gene>
<accession>X1ETL6</accession>
<keyword evidence="1" id="KW-0472">Membrane</keyword>
<dbReference type="AlphaFoldDB" id="X1ETL6"/>
<proteinExistence type="predicted"/>
<reference evidence="2" key="1">
    <citation type="journal article" date="2014" name="Front. Microbiol.">
        <title>High frequency of phylogenetically diverse reductive dehalogenase-homologous genes in deep subseafloor sedimentary metagenomes.</title>
        <authorList>
            <person name="Kawai M."/>
            <person name="Futagami T."/>
            <person name="Toyoda A."/>
            <person name="Takaki Y."/>
            <person name="Nishi S."/>
            <person name="Hori S."/>
            <person name="Arai W."/>
            <person name="Tsubouchi T."/>
            <person name="Morono Y."/>
            <person name="Uchiyama I."/>
            <person name="Ito T."/>
            <person name="Fujiyama A."/>
            <person name="Inagaki F."/>
            <person name="Takami H."/>
        </authorList>
    </citation>
    <scope>NUCLEOTIDE SEQUENCE</scope>
    <source>
        <strain evidence="2">Expedition CK06-06</strain>
    </source>
</reference>